<gene>
    <name evidence="1" type="ORF">DI595_21795</name>
</gene>
<protein>
    <submittedName>
        <fullName evidence="1">Uncharacterized protein</fullName>
    </submittedName>
</protein>
<proteinExistence type="predicted"/>
<organism evidence="1 2">
    <name type="scientific">Agrobacterium fabrum</name>
    <dbReference type="NCBI Taxonomy" id="1176649"/>
    <lineage>
        <taxon>Bacteria</taxon>
        <taxon>Pseudomonadati</taxon>
        <taxon>Pseudomonadota</taxon>
        <taxon>Alphaproteobacteria</taxon>
        <taxon>Hyphomicrobiales</taxon>
        <taxon>Rhizobiaceae</taxon>
        <taxon>Rhizobium/Agrobacterium group</taxon>
        <taxon>Agrobacterium</taxon>
        <taxon>Agrobacterium tumefaciens complex</taxon>
    </lineage>
</organism>
<feature type="non-terminal residue" evidence="1">
    <location>
        <position position="1"/>
    </location>
</feature>
<reference evidence="1 2" key="1">
    <citation type="submission" date="2017-08" db="EMBL/GenBank/DDBJ databases">
        <title>Infants hospitalized years apart are colonized by the same room-sourced microbial strains.</title>
        <authorList>
            <person name="Brooks B."/>
            <person name="Olm M.R."/>
            <person name="Firek B.A."/>
            <person name="Baker R."/>
            <person name="Thomas B.C."/>
            <person name="Morowitz M.J."/>
            <person name="Banfield J.F."/>
        </authorList>
    </citation>
    <scope>NUCLEOTIDE SEQUENCE [LARGE SCALE GENOMIC DNA]</scope>
    <source>
        <strain evidence="1">S2_009_000_R2_73</strain>
    </source>
</reference>
<dbReference type="AlphaFoldDB" id="A0A2W5EJX1"/>
<sequence>MHLCGMQEPIAMETFRVAPRPARSAMIRSALKHHVSRVTLEETSTVLGALKRLEKLSAMRNEIAHGHVSNVSVSADGVLTMRGNFLTSTLSPSGLLASREDNKKYAHTALEIDEWRDKVRDQRGRIMDVWEAIVMRDQDARRQLENRSS</sequence>
<dbReference type="EMBL" id="QFOL01000456">
    <property type="protein sequence ID" value="PZP42863.1"/>
    <property type="molecule type" value="Genomic_DNA"/>
</dbReference>
<evidence type="ECO:0000313" key="1">
    <source>
        <dbReference type="EMBL" id="PZP42863.1"/>
    </source>
</evidence>
<name>A0A2W5EJX1_9HYPH</name>
<comment type="caution">
    <text evidence="1">The sequence shown here is derived from an EMBL/GenBank/DDBJ whole genome shotgun (WGS) entry which is preliminary data.</text>
</comment>
<evidence type="ECO:0000313" key="2">
    <source>
        <dbReference type="Proteomes" id="UP000249769"/>
    </source>
</evidence>
<dbReference type="Proteomes" id="UP000249769">
    <property type="component" value="Unassembled WGS sequence"/>
</dbReference>
<accession>A0A2W5EJX1</accession>